<organism evidence="2 3">
    <name type="scientific">Planomonospora parontospora</name>
    <dbReference type="NCBI Taxonomy" id="58119"/>
    <lineage>
        <taxon>Bacteria</taxon>
        <taxon>Bacillati</taxon>
        <taxon>Actinomycetota</taxon>
        <taxon>Actinomycetes</taxon>
        <taxon>Streptosporangiales</taxon>
        <taxon>Streptosporangiaceae</taxon>
        <taxon>Planomonospora</taxon>
    </lineage>
</organism>
<comment type="caution">
    <text evidence="2">The sequence shown here is derived from an EMBL/GenBank/DDBJ whole genome shotgun (WGS) entry which is preliminary data.</text>
</comment>
<reference evidence="2" key="2">
    <citation type="submission" date="2022-09" db="EMBL/GenBank/DDBJ databases">
        <authorList>
            <person name="Sun Q."/>
            <person name="Ohkuma M."/>
        </authorList>
    </citation>
    <scope>NUCLEOTIDE SEQUENCE</scope>
    <source>
        <strain evidence="2">JCM 3093</strain>
    </source>
</reference>
<sequence>MDKHRRLTGQGLIPPFRDDQEPGKGNDVRVAGHLDKAVIRRSAGPAGARENSQTLTETFLILSRS</sequence>
<gene>
    <name evidence="2" type="ORF">GCM10010126_70520</name>
</gene>
<reference evidence="2" key="1">
    <citation type="journal article" date="2014" name="Int. J. Syst. Evol. Microbiol.">
        <title>Complete genome sequence of Corynebacterium casei LMG S-19264T (=DSM 44701T), isolated from a smear-ripened cheese.</title>
        <authorList>
            <consortium name="US DOE Joint Genome Institute (JGI-PGF)"/>
            <person name="Walter F."/>
            <person name="Albersmeier A."/>
            <person name="Kalinowski J."/>
            <person name="Ruckert C."/>
        </authorList>
    </citation>
    <scope>NUCLEOTIDE SEQUENCE</scope>
    <source>
        <strain evidence="2">JCM 3093</strain>
    </source>
</reference>
<dbReference type="AlphaFoldDB" id="A0AA37BP00"/>
<dbReference type="EMBL" id="BMQD01000059">
    <property type="protein sequence ID" value="GGL01150.1"/>
    <property type="molecule type" value="Genomic_DNA"/>
</dbReference>
<dbReference type="Proteomes" id="UP000627984">
    <property type="component" value="Unassembled WGS sequence"/>
</dbReference>
<accession>A0AA37BP00</accession>
<evidence type="ECO:0000256" key="1">
    <source>
        <dbReference type="SAM" id="MobiDB-lite"/>
    </source>
</evidence>
<evidence type="ECO:0000313" key="3">
    <source>
        <dbReference type="Proteomes" id="UP000627984"/>
    </source>
</evidence>
<evidence type="ECO:0000313" key="2">
    <source>
        <dbReference type="EMBL" id="GGL01150.1"/>
    </source>
</evidence>
<protein>
    <submittedName>
        <fullName evidence="2">Uncharacterized protein</fullName>
    </submittedName>
</protein>
<feature type="compositionally biased region" description="Basic and acidic residues" evidence="1">
    <location>
        <begin position="16"/>
        <end position="26"/>
    </location>
</feature>
<proteinExistence type="predicted"/>
<name>A0AA37BP00_9ACTN</name>
<feature type="region of interest" description="Disordered" evidence="1">
    <location>
        <begin position="1"/>
        <end position="26"/>
    </location>
</feature>